<comment type="caution">
    <text evidence="4">The sequence shown here is derived from an EMBL/GenBank/DDBJ whole genome shotgun (WGS) entry which is preliminary data.</text>
</comment>
<dbReference type="GO" id="GO:0030313">
    <property type="term" value="C:cell envelope"/>
    <property type="evidence" value="ECO:0007669"/>
    <property type="project" value="UniProtKB-SubCell"/>
</dbReference>
<gene>
    <name evidence="4" type="ORF">ANACAC_01866</name>
</gene>
<evidence type="ECO:0000313" key="5">
    <source>
        <dbReference type="Proteomes" id="UP000004935"/>
    </source>
</evidence>
<organism evidence="4 5">
    <name type="scientific">Anaerostipes caccae (strain DSM 14662 / CCUG 47493 / JCM 13470 / NCIMB 13811 / L1-92)</name>
    <dbReference type="NCBI Taxonomy" id="411490"/>
    <lineage>
        <taxon>Bacteria</taxon>
        <taxon>Bacillati</taxon>
        <taxon>Bacillota</taxon>
        <taxon>Clostridia</taxon>
        <taxon>Lachnospirales</taxon>
        <taxon>Lachnospiraceae</taxon>
        <taxon>Anaerostipes</taxon>
    </lineage>
</organism>
<feature type="transmembrane region" description="Helical" evidence="3">
    <location>
        <begin position="173"/>
        <end position="190"/>
    </location>
</feature>
<dbReference type="Gene3D" id="2.60.40.4270">
    <property type="entry name" value="Listeria-Bacteroides repeat domain"/>
    <property type="match status" value="1"/>
</dbReference>
<name>B0ME71_ANACD</name>
<keyword evidence="3" id="KW-1133">Transmembrane helix</keyword>
<feature type="region of interest" description="Disordered" evidence="2">
    <location>
        <begin position="41"/>
        <end position="64"/>
    </location>
</feature>
<dbReference type="Pfam" id="PF09479">
    <property type="entry name" value="Flg_new"/>
    <property type="match status" value="1"/>
</dbReference>
<keyword evidence="3" id="KW-0812">Transmembrane</keyword>
<sequence>MNEAKTSGKTGKYTLTFFIDDHTKAEVKMTLTGDHKVKFDSNGSYDAAETQTVRGGSQVLEPEEPKRDGYEFAGWYYTDENGKEIKWNFSDPVHQNMTLTAKWKKEPKTEPNIEKEKEKTNKKEPSSEKDTKWNYREIQRREDQLRREKAARTGETSSAEAKKAAGTGETSKAGWVFISLLGAAGIMFGIKTKKRNL</sequence>
<evidence type="ECO:0000256" key="1">
    <source>
        <dbReference type="ARBA" id="ARBA00004196"/>
    </source>
</evidence>
<dbReference type="InterPro" id="IPR013378">
    <property type="entry name" value="InlB-like_B-rpt"/>
</dbReference>
<dbReference type="EMBL" id="ABAX03000012">
    <property type="protein sequence ID" value="EDR98241.1"/>
    <property type="molecule type" value="Genomic_DNA"/>
</dbReference>
<proteinExistence type="predicted"/>
<evidence type="ECO:0000256" key="2">
    <source>
        <dbReference type="SAM" id="MobiDB-lite"/>
    </source>
</evidence>
<feature type="compositionally biased region" description="Polar residues" evidence="2">
    <location>
        <begin position="41"/>
        <end position="55"/>
    </location>
</feature>
<dbReference type="STRING" id="411490.ANACAC_01866"/>
<accession>B0ME71</accession>
<keyword evidence="5" id="KW-1185">Reference proteome</keyword>
<reference evidence="4" key="2">
    <citation type="submission" date="2013-11" db="EMBL/GenBank/DDBJ databases">
        <title>Draft genome sequence of Anaerostipes caccae (DSM 14662).</title>
        <authorList>
            <person name="Sudarsanam P."/>
            <person name="Ley R."/>
            <person name="Guruge J."/>
            <person name="Turnbaugh P.J."/>
            <person name="Mahowald M."/>
            <person name="Liep D."/>
            <person name="Gordon J."/>
        </authorList>
    </citation>
    <scope>NUCLEOTIDE SEQUENCE</scope>
    <source>
        <strain evidence="4">DSM 14662</strain>
    </source>
</reference>
<feature type="region of interest" description="Disordered" evidence="2">
    <location>
        <begin position="100"/>
        <end position="168"/>
    </location>
</feature>
<dbReference type="Proteomes" id="UP000004935">
    <property type="component" value="Unassembled WGS sequence"/>
</dbReference>
<protein>
    <submittedName>
        <fullName evidence="4">Repeat protein</fullName>
    </submittedName>
</protein>
<dbReference type="AlphaFoldDB" id="B0ME71"/>
<evidence type="ECO:0000256" key="3">
    <source>
        <dbReference type="SAM" id="Phobius"/>
    </source>
</evidence>
<dbReference type="HOGENOM" id="CLU_119380_0_0_9"/>
<evidence type="ECO:0000313" key="4">
    <source>
        <dbReference type="EMBL" id="EDR98241.1"/>
    </source>
</evidence>
<comment type="subcellular location">
    <subcellularLocation>
        <location evidence="1">Cell envelope</location>
    </subcellularLocation>
</comment>
<dbReference type="NCBIfam" id="TIGR02543">
    <property type="entry name" value="List_Bact_rpt"/>
    <property type="match status" value="1"/>
</dbReference>
<dbReference type="RefSeq" id="WP_006567347.1">
    <property type="nucleotide sequence ID" value="NZ_AP023027.1"/>
</dbReference>
<dbReference type="InterPro" id="IPR042229">
    <property type="entry name" value="Listeria/Bacterioides_rpt_sf"/>
</dbReference>
<feature type="compositionally biased region" description="Basic and acidic residues" evidence="2">
    <location>
        <begin position="103"/>
        <end position="152"/>
    </location>
</feature>
<keyword evidence="3" id="KW-0472">Membrane</keyword>
<reference evidence="4" key="1">
    <citation type="submission" date="2007-11" db="EMBL/GenBank/DDBJ databases">
        <authorList>
            <person name="Fulton L."/>
            <person name="Clifton S."/>
            <person name="Fulton B."/>
            <person name="Xu J."/>
            <person name="Minx P."/>
            <person name="Pepin K.H."/>
            <person name="Johnson M."/>
            <person name="Thiruvilangam P."/>
            <person name="Bhonagiri V."/>
            <person name="Nash W.E."/>
            <person name="Mardis E.R."/>
            <person name="Wilson R.K."/>
        </authorList>
    </citation>
    <scope>NUCLEOTIDE SEQUENCE [LARGE SCALE GENOMIC DNA]</scope>
    <source>
        <strain evidence="4">DSM 14662</strain>
    </source>
</reference>